<evidence type="ECO:0000313" key="18">
    <source>
        <dbReference type="Proteomes" id="UP001596303"/>
    </source>
</evidence>
<feature type="domain" description="TonB-dependent receptor plug" evidence="16">
    <location>
        <begin position="55"/>
        <end position="162"/>
    </location>
</feature>
<keyword evidence="3 12" id="KW-1134">Transmembrane beta strand</keyword>
<evidence type="ECO:0000259" key="15">
    <source>
        <dbReference type="Pfam" id="PF00593"/>
    </source>
</evidence>
<gene>
    <name evidence="17" type="ORF">ACFQDM_19135</name>
</gene>
<dbReference type="Gene3D" id="2.170.130.10">
    <property type="entry name" value="TonB-dependent receptor, plug domain"/>
    <property type="match status" value="1"/>
</dbReference>
<evidence type="ECO:0000256" key="11">
    <source>
        <dbReference type="ARBA" id="ARBA00023237"/>
    </source>
</evidence>
<dbReference type="InterPro" id="IPR000531">
    <property type="entry name" value="Beta-barrel_TonB"/>
</dbReference>
<keyword evidence="10 12" id="KW-0472">Membrane</keyword>
<name>A0ABW1SG54_9PROT</name>
<dbReference type="Gene3D" id="2.40.170.20">
    <property type="entry name" value="TonB-dependent receptor, beta-barrel domain"/>
    <property type="match status" value="1"/>
</dbReference>
<dbReference type="InterPro" id="IPR012910">
    <property type="entry name" value="Plug_dom"/>
</dbReference>
<dbReference type="EMBL" id="JBHSSW010000066">
    <property type="protein sequence ID" value="MFC6200194.1"/>
    <property type="molecule type" value="Genomic_DNA"/>
</dbReference>
<evidence type="ECO:0000256" key="1">
    <source>
        <dbReference type="ARBA" id="ARBA00004571"/>
    </source>
</evidence>
<evidence type="ECO:0000256" key="4">
    <source>
        <dbReference type="ARBA" id="ARBA00022496"/>
    </source>
</evidence>
<feature type="domain" description="TonB-dependent receptor-like beta-barrel" evidence="15">
    <location>
        <begin position="234"/>
        <end position="649"/>
    </location>
</feature>
<feature type="signal peptide" evidence="14">
    <location>
        <begin position="1"/>
        <end position="22"/>
    </location>
</feature>
<keyword evidence="4" id="KW-0410">Iron transport</keyword>
<evidence type="ECO:0000256" key="10">
    <source>
        <dbReference type="ARBA" id="ARBA00023136"/>
    </source>
</evidence>
<evidence type="ECO:0000256" key="14">
    <source>
        <dbReference type="SAM" id="SignalP"/>
    </source>
</evidence>
<dbReference type="PANTHER" id="PTHR32552:SF89">
    <property type="entry name" value="CATECHOLATE SIDEROPHORE RECEPTOR FIU"/>
    <property type="match status" value="1"/>
</dbReference>
<accession>A0ABW1SG54</accession>
<evidence type="ECO:0000256" key="7">
    <source>
        <dbReference type="ARBA" id="ARBA00023004"/>
    </source>
</evidence>
<dbReference type="Pfam" id="PF00593">
    <property type="entry name" value="TonB_dep_Rec_b-barrel"/>
    <property type="match status" value="1"/>
</dbReference>
<dbReference type="InterPro" id="IPR037066">
    <property type="entry name" value="Plug_dom_sf"/>
</dbReference>
<feature type="chain" id="PRO_5046792887" evidence="14">
    <location>
        <begin position="23"/>
        <end position="683"/>
    </location>
</feature>
<reference evidence="18" key="1">
    <citation type="journal article" date="2019" name="Int. J. Syst. Evol. Microbiol.">
        <title>The Global Catalogue of Microorganisms (GCM) 10K type strain sequencing project: providing services to taxonomists for standard genome sequencing and annotation.</title>
        <authorList>
            <consortium name="The Broad Institute Genomics Platform"/>
            <consortium name="The Broad Institute Genome Sequencing Center for Infectious Disease"/>
            <person name="Wu L."/>
            <person name="Ma J."/>
        </authorList>
    </citation>
    <scope>NUCLEOTIDE SEQUENCE [LARGE SCALE GENOMIC DNA]</scope>
    <source>
        <strain evidence="18">CGMCC-1.15741</strain>
    </source>
</reference>
<evidence type="ECO:0000256" key="8">
    <source>
        <dbReference type="ARBA" id="ARBA00023065"/>
    </source>
</evidence>
<comment type="subcellular location">
    <subcellularLocation>
        <location evidence="1 12">Cell outer membrane</location>
        <topology evidence="1 12">Multi-pass membrane protein</topology>
    </subcellularLocation>
</comment>
<keyword evidence="2 12" id="KW-0813">Transport</keyword>
<keyword evidence="5 12" id="KW-0812">Transmembrane</keyword>
<keyword evidence="8" id="KW-0406">Ion transport</keyword>
<evidence type="ECO:0000259" key="16">
    <source>
        <dbReference type="Pfam" id="PF07715"/>
    </source>
</evidence>
<dbReference type="Proteomes" id="UP001596303">
    <property type="component" value="Unassembled WGS sequence"/>
</dbReference>
<dbReference type="RefSeq" id="WP_377382275.1">
    <property type="nucleotide sequence ID" value="NZ_JBHSSW010000066.1"/>
</dbReference>
<dbReference type="CDD" id="cd01347">
    <property type="entry name" value="ligand_gated_channel"/>
    <property type="match status" value="1"/>
</dbReference>
<keyword evidence="11 12" id="KW-0998">Cell outer membrane</keyword>
<protein>
    <submittedName>
        <fullName evidence="17">TonB-dependent receptor</fullName>
    </submittedName>
</protein>
<evidence type="ECO:0000256" key="5">
    <source>
        <dbReference type="ARBA" id="ARBA00022692"/>
    </source>
</evidence>
<dbReference type="Pfam" id="PF07715">
    <property type="entry name" value="Plug"/>
    <property type="match status" value="1"/>
</dbReference>
<keyword evidence="9 13" id="KW-0798">TonB box</keyword>
<keyword evidence="7" id="KW-0408">Iron</keyword>
<dbReference type="SUPFAM" id="SSF56935">
    <property type="entry name" value="Porins"/>
    <property type="match status" value="1"/>
</dbReference>
<evidence type="ECO:0000256" key="12">
    <source>
        <dbReference type="PROSITE-ProRule" id="PRU01360"/>
    </source>
</evidence>
<keyword evidence="6 14" id="KW-0732">Signal</keyword>
<keyword evidence="18" id="KW-1185">Reference proteome</keyword>
<dbReference type="InterPro" id="IPR036942">
    <property type="entry name" value="Beta-barrel_TonB_sf"/>
</dbReference>
<evidence type="ECO:0000256" key="6">
    <source>
        <dbReference type="ARBA" id="ARBA00022729"/>
    </source>
</evidence>
<comment type="caution">
    <text evidence="17">The sequence shown here is derived from an EMBL/GenBank/DDBJ whole genome shotgun (WGS) entry which is preliminary data.</text>
</comment>
<dbReference type="PANTHER" id="PTHR32552">
    <property type="entry name" value="FERRICHROME IRON RECEPTOR-RELATED"/>
    <property type="match status" value="1"/>
</dbReference>
<keyword evidence="17" id="KW-0675">Receptor</keyword>
<dbReference type="InterPro" id="IPR039426">
    <property type="entry name" value="TonB-dep_rcpt-like"/>
</dbReference>
<evidence type="ECO:0000256" key="3">
    <source>
        <dbReference type="ARBA" id="ARBA00022452"/>
    </source>
</evidence>
<evidence type="ECO:0000313" key="17">
    <source>
        <dbReference type="EMBL" id="MFC6200194.1"/>
    </source>
</evidence>
<sequence length="683" mass="75377">MRILTSVLLGYSAISLALGANAQEQGAANERQTKSRSDDFLMSTIFVLGDRTTAEPGSNSVVTAETIAKISADHPAELLNVVPGVNIQLNSGQEHLVSVRSPVLSGGAGQGSFLILQNGVPTRSPAFGNVNMLFEPHYEVADVVEVVRGPASAKYGSNAVHGLINFIQPDASDVSVFELNASASTLGRSKSDILASSDTGYVAVSLMDDQGWRNDTSVGQQKVTARQAFSLGQWDATAWASYTNLNQETAGYIGGYKAYRDRDQAEQNENPEAFRDAKFAMGAIRFERTFDEVQFSVTPYARWQKMEFRQHFLPYKGYEENDSSAIGVMSDVSIERERSNWRFGGMLDFASGSLLETQPEPFGFFPGDSRFPVGVHYDYTVDTFAAALWGEYGRELFPDVMMVAGLRVETHDYDYTTRAPAGIRGRFNIPDDRSDTFDLVTPKLGFIWDDAIGEVDLYLNFARGQRAPQASDLYRLQSQQVVGQVKSETLDSVEFGGRGSAFSGRLSFDVAAYAMTKENFFFRDADGLNVPNGETDHIGVELMADYALTERVSLSGNVSWSEQTYAFDRPSNGIVEGNRIDTAPEWLADLSVSWQATDKLELDARAEFVGEYFTDEAASNTYNGHTLFSLRGAYSVSEQLEAFVLIKNLFDLKYADRADFAFGNARYFPGEPMNATFGIRSRW</sequence>
<comment type="similarity">
    <text evidence="12 13">Belongs to the TonB-dependent receptor family.</text>
</comment>
<organism evidence="17 18">
    <name type="scientific">Ponticaulis profundi</name>
    <dbReference type="NCBI Taxonomy" id="2665222"/>
    <lineage>
        <taxon>Bacteria</taxon>
        <taxon>Pseudomonadati</taxon>
        <taxon>Pseudomonadota</taxon>
        <taxon>Alphaproteobacteria</taxon>
        <taxon>Hyphomonadales</taxon>
        <taxon>Hyphomonadaceae</taxon>
        <taxon>Ponticaulis</taxon>
    </lineage>
</organism>
<evidence type="ECO:0000256" key="13">
    <source>
        <dbReference type="RuleBase" id="RU003357"/>
    </source>
</evidence>
<dbReference type="PROSITE" id="PS52016">
    <property type="entry name" value="TONB_DEPENDENT_REC_3"/>
    <property type="match status" value="1"/>
</dbReference>
<evidence type="ECO:0000256" key="9">
    <source>
        <dbReference type="ARBA" id="ARBA00023077"/>
    </source>
</evidence>
<proteinExistence type="inferred from homology"/>
<evidence type="ECO:0000256" key="2">
    <source>
        <dbReference type="ARBA" id="ARBA00022448"/>
    </source>
</evidence>